<dbReference type="Gene3D" id="2.40.70.10">
    <property type="entry name" value="Acid Proteases"/>
    <property type="match status" value="2"/>
</dbReference>
<keyword evidence="3" id="KW-0732">Signal</keyword>
<proteinExistence type="inferred from homology"/>
<name>A0A8H4BIL0_MUCCL</name>
<comment type="similarity">
    <text evidence="1">Belongs to the peptidase A1 family.</text>
</comment>
<protein>
    <submittedName>
        <fullName evidence="5">Aspartic peptidase domain-containing protein</fullName>
    </submittedName>
</protein>
<reference evidence="5 6" key="1">
    <citation type="submission" date="2019-09" db="EMBL/GenBank/DDBJ databases">
        <authorList>
            <consortium name="DOE Joint Genome Institute"/>
            <person name="Mondo S.J."/>
            <person name="Navarro-Mendoza M.I."/>
            <person name="Perez-Arques C."/>
            <person name="Panchal S."/>
            <person name="Nicolas F.E."/>
            <person name="Ganguly P."/>
            <person name="Pangilinan J."/>
            <person name="Grigoriev I."/>
            <person name="Heitman J."/>
            <person name="Sanya K."/>
            <person name="Garre V."/>
        </authorList>
    </citation>
    <scope>NUCLEOTIDE SEQUENCE [LARGE SCALE GENOMIC DNA]</scope>
    <source>
        <strain evidence="5 6">MU402</strain>
    </source>
</reference>
<comment type="caution">
    <text evidence="5">The sequence shown here is derived from an EMBL/GenBank/DDBJ whole genome shotgun (WGS) entry which is preliminary data.</text>
</comment>
<feature type="chain" id="PRO_5034053457" evidence="3">
    <location>
        <begin position="24"/>
        <end position="485"/>
    </location>
</feature>
<dbReference type="Pfam" id="PF00026">
    <property type="entry name" value="Asp"/>
    <property type="match status" value="1"/>
</dbReference>
<dbReference type="CDD" id="cd05471">
    <property type="entry name" value="pepsin_like"/>
    <property type="match status" value="1"/>
</dbReference>
<organism evidence="5 6">
    <name type="scientific">Mucor circinelloides f. lusitanicus</name>
    <name type="common">Mucor racemosus var. lusitanicus</name>
    <dbReference type="NCBI Taxonomy" id="29924"/>
    <lineage>
        <taxon>Eukaryota</taxon>
        <taxon>Fungi</taxon>
        <taxon>Fungi incertae sedis</taxon>
        <taxon>Mucoromycota</taxon>
        <taxon>Mucoromycotina</taxon>
        <taxon>Mucoromycetes</taxon>
        <taxon>Mucorales</taxon>
        <taxon>Mucorineae</taxon>
        <taxon>Mucoraceae</taxon>
        <taxon>Mucor</taxon>
    </lineage>
</organism>
<gene>
    <name evidence="5" type="ORF">FB192DRAFT_1444844</name>
</gene>
<dbReference type="PROSITE" id="PS51767">
    <property type="entry name" value="PEPTIDASE_A1"/>
    <property type="match status" value="1"/>
</dbReference>
<evidence type="ECO:0000259" key="4">
    <source>
        <dbReference type="PROSITE" id="PS51767"/>
    </source>
</evidence>
<dbReference type="PANTHER" id="PTHR47966">
    <property type="entry name" value="BETA-SITE APP-CLEAVING ENZYME, ISOFORM A-RELATED"/>
    <property type="match status" value="1"/>
</dbReference>
<dbReference type="PANTHER" id="PTHR47966:SF51">
    <property type="entry name" value="BETA-SITE APP-CLEAVING ENZYME, ISOFORM A-RELATED"/>
    <property type="match status" value="1"/>
</dbReference>
<sequence length="485" mass="55263">MIPSLYRTLGFVCSLFVLHLTYASPIDHPQPSPAAISLPLIARQKRVYVPHNYDKSNSTKRFRVEESSTWKGALYYDTTEYLIEVGIGTSEPPQKFYFMLDTGSNVMWVYSNGCPEEQCRRSRFNYEIRSSTYKSSWDQICYNYLDGTFIVGYLGKDVITVGTIQVKDQLFVSVDEAIGVLHYDAKQDINSIGMFGLAYSSKVDTRTVGKKDDKIVPTYYETPLGNMKKQGLIPKGMFSMYLGPDTKQDLSKGHILIGDYDINLIKEEPKFVSTRLDETSGLSEEYALYIEGFSLLRDAPSSIQDDHTQTVIQAVTQRPSSNAIDVIQEWNFSDRSDTPTNIAFDFDTGTTESFFYASYTIEMFKLITGTTEDPKGEDWDIDCSYQHSDTYLRLRISHEHKKAEADPDPNPLYLDVPISAFVKKKKNEACKCQWTLGVKKPEEGSMMLGQDFLRYFYLVHDFDNFQLGFAVPNDRSSRVSLKNNA</sequence>
<dbReference type="GO" id="GO:0004190">
    <property type="term" value="F:aspartic-type endopeptidase activity"/>
    <property type="evidence" value="ECO:0007669"/>
    <property type="project" value="InterPro"/>
</dbReference>
<dbReference type="EMBL" id="JAAECE010000003">
    <property type="protein sequence ID" value="KAF1802992.1"/>
    <property type="molecule type" value="Genomic_DNA"/>
</dbReference>
<dbReference type="InterPro" id="IPR033121">
    <property type="entry name" value="PEPTIDASE_A1"/>
</dbReference>
<dbReference type="SUPFAM" id="SSF50630">
    <property type="entry name" value="Acid proteases"/>
    <property type="match status" value="1"/>
</dbReference>
<dbReference type="Proteomes" id="UP000469890">
    <property type="component" value="Unassembled WGS sequence"/>
</dbReference>
<dbReference type="InterPro" id="IPR034164">
    <property type="entry name" value="Pepsin-like_dom"/>
</dbReference>
<evidence type="ECO:0000313" key="5">
    <source>
        <dbReference type="EMBL" id="KAF1802992.1"/>
    </source>
</evidence>
<dbReference type="GO" id="GO:0006508">
    <property type="term" value="P:proteolysis"/>
    <property type="evidence" value="ECO:0007669"/>
    <property type="project" value="InterPro"/>
</dbReference>
<evidence type="ECO:0000256" key="3">
    <source>
        <dbReference type="SAM" id="SignalP"/>
    </source>
</evidence>
<feature type="active site" evidence="2">
    <location>
        <position position="101"/>
    </location>
</feature>
<dbReference type="InterPro" id="IPR021109">
    <property type="entry name" value="Peptidase_aspartic_dom_sf"/>
</dbReference>
<accession>A0A8H4BIL0</accession>
<feature type="domain" description="Peptidase A1" evidence="4">
    <location>
        <begin position="81"/>
        <end position="470"/>
    </location>
</feature>
<dbReference type="PRINTS" id="PR00792">
    <property type="entry name" value="PEPSIN"/>
</dbReference>
<evidence type="ECO:0000256" key="1">
    <source>
        <dbReference type="ARBA" id="ARBA00007447"/>
    </source>
</evidence>
<evidence type="ECO:0000256" key="2">
    <source>
        <dbReference type="PIRSR" id="PIRSR601461-1"/>
    </source>
</evidence>
<feature type="active site" evidence="2">
    <location>
        <position position="347"/>
    </location>
</feature>
<dbReference type="InterPro" id="IPR001461">
    <property type="entry name" value="Aspartic_peptidase_A1"/>
</dbReference>
<feature type="signal peptide" evidence="3">
    <location>
        <begin position="1"/>
        <end position="23"/>
    </location>
</feature>
<evidence type="ECO:0000313" key="6">
    <source>
        <dbReference type="Proteomes" id="UP000469890"/>
    </source>
</evidence>
<dbReference type="AlphaFoldDB" id="A0A8H4BIL0"/>